<accession>A0A1F5NU98</accession>
<protein>
    <recommendedName>
        <fullName evidence="3">HTH arsR-type domain-containing protein</fullName>
    </recommendedName>
</protein>
<dbReference type="EMBL" id="MFEL01000010">
    <property type="protein sequence ID" value="OGE81239.1"/>
    <property type="molecule type" value="Genomic_DNA"/>
</dbReference>
<organism evidence="1 2">
    <name type="scientific">Candidatus Doudnabacteria bacterium RIFCSPHIGHO2_01_FULL_46_24</name>
    <dbReference type="NCBI Taxonomy" id="1817825"/>
    <lineage>
        <taxon>Bacteria</taxon>
        <taxon>Candidatus Doudnaibacteriota</taxon>
    </lineage>
</organism>
<sequence length="196" mass="22650">MLTHLLSSKPKSKLVNLLLTHPGRSFSLTELRLSTGCRGKLLVSTVRELTRVDFVYASERAHHRYYQINRHFALYPELVSMLRKVKHSPHDLLALKLAAVRECRFAALSGVFIGRPRMETDILLVGKVRPAQLSRLLKFATRLAEGEINYTIFDTNEFEYRKIMNDRFVKNVLENNPVIVVDKTKNRSIARLVYKL</sequence>
<dbReference type="Proteomes" id="UP000178892">
    <property type="component" value="Unassembled WGS sequence"/>
</dbReference>
<dbReference type="STRING" id="1817825.A2720_01735"/>
<evidence type="ECO:0008006" key="3">
    <source>
        <dbReference type="Google" id="ProtNLM"/>
    </source>
</evidence>
<reference evidence="1 2" key="1">
    <citation type="journal article" date="2016" name="Nat. Commun.">
        <title>Thousands of microbial genomes shed light on interconnected biogeochemical processes in an aquifer system.</title>
        <authorList>
            <person name="Anantharaman K."/>
            <person name="Brown C.T."/>
            <person name="Hug L.A."/>
            <person name="Sharon I."/>
            <person name="Castelle C.J."/>
            <person name="Probst A.J."/>
            <person name="Thomas B.C."/>
            <person name="Singh A."/>
            <person name="Wilkins M.J."/>
            <person name="Karaoz U."/>
            <person name="Brodie E.L."/>
            <person name="Williams K.H."/>
            <person name="Hubbard S.S."/>
            <person name="Banfield J.F."/>
        </authorList>
    </citation>
    <scope>NUCLEOTIDE SEQUENCE [LARGE SCALE GENOMIC DNA]</scope>
</reference>
<name>A0A1F5NU98_9BACT</name>
<comment type="caution">
    <text evidence="1">The sequence shown here is derived from an EMBL/GenBank/DDBJ whole genome shotgun (WGS) entry which is preliminary data.</text>
</comment>
<evidence type="ECO:0000313" key="2">
    <source>
        <dbReference type="Proteomes" id="UP000178892"/>
    </source>
</evidence>
<gene>
    <name evidence="1" type="ORF">A2720_01735</name>
</gene>
<proteinExistence type="predicted"/>
<evidence type="ECO:0000313" key="1">
    <source>
        <dbReference type="EMBL" id="OGE81239.1"/>
    </source>
</evidence>
<dbReference type="AlphaFoldDB" id="A0A1F5NU98"/>